<gene>
    <name evidence="3" type="ORF">IV203_018565</name>
    <name evidence="2" type="ORF">IV203_033396</name>
</gene>
<reference evidence="3" key="2">
    <citation type="submission" date="2021-04" db="EMBL/GenBank/DDBJ databases">
        <authorList>
            <person name="Podell S."/>
        </authorList>
    </citation>
    <scope>NUCLEOTIDE SEQUENCE</scope>
    <source>
        <strain evidence="3">Hildebrandi</strain>
    </source>
</reference>
<feature type="domain" description="DEP" evidence="1">
    <location>
        <begin position="147"/>
        <end position="222"/>
    </location>
</feature>
<dbReference type="EMBL" id="JAGRRH010000083">
    <property type="protein sequence ID" value="KAG7337458.1"/>
    <property type="molecule type" value="Genomic_DNA"/>
</dbReference>
<sequence>MGRITIFTLDNSPNCILAKKMLMDRNIPFLEISLTKHPQKRNDMISLSDKLTVPQLFINSAYVGGLSGTKRLLNGWEKDGMCPLQTYKALVAEASDPQDPRLAPSTLPPITPMQSLPREMNVIAIPRRTPDQQPQQRRSVLEVMEILKQIVHRRDLKYNLTTYKNSFRGSELVDALRDHFLISREVAVEFAEQLYHDHHMLHHVVNEHDFADTPSLFFRLHCDQTPNVLNSYRVWTERVDPDPMSLLRRLKKQIGKIFKDCTDSEERVDYKQASNHNDFPAFEEAACELQGVKLVEMQHDTKLAFCINLYNLMIKYAFVKVGIGSSQMGRNAFFNSVGFVLGGHFLTFQDMEHGILRGNRKAPYAASRQFGPNDDRLDLVFSEVDIRIHFALNCGARSCPQILDFTSYGVHEELRVAAFEFCDDDENFSIHGNTIHLSKIFSWYSEDFGSTSTEILQKVLRFCRASKALSLKTLLDHGGFRIKYNPYDWSTDASDFLHFSADGVKADSSRFL</sequence>
<comment type="caution">
    <text evidence="3">The sequence shown here is derived from an EMBL/GenBank/DDBJ whole genome shotgun (WGS) entry which is preliminary data.</text>
</comment>
<evidence type="ECO:0000259" key="1">
    <source>
        <dbReference type="SMART" id="SM00049"/>
    </source>
</evidence>
<proteinExistence type="predicted"/>
<evidence type="ECO:0000313" key="3">
    <source>
        <dbReference type="EMBL" id="KAG7372422.1"/>
    </source>
</evidence>
<evidence type="ECO:0000313" key="2">
    <source>
        <dbReference type="EMBL" id="KAG7337458.1"/>
    </source>
</evidence>
<dbReference type="SMART" id="SM00049">
    <property type="entry name" value="DEP"/>
    <property type="match status" value="1"/>
</dbReference>
<dbReference type="InterPro" id="IPR002109">
    <property type="entry name" value="Glutaredoxin"/>
</dbReference>
<accession>A0A9K3M1X7</accession>
<protein>
    <submittedName>
        <fullName evidence="3">Glutaredoxin</fullName>
    </submittedName>
</protein>
<keyword evidence="4" id="KW-1185">Reference proteome</keyword>
<dbReference type="EMBL" id="JAGRRH010000003">
    <property type="protein sequence ID" value="KAG7372422.1"/>
    <property type="molecule type" value="Genomic_DNA"/>
</dbReference>
<dbReference type="InterPro" id="IPR006869">
    <property type="entry name" value="DUF547"/>
</dbReference>
<dbReference type="Pfam" id="PF00462">
    <property type="entry name" value="Glutaredoxin"/>
    <property type="match status" value="1"/>
</dbReference>
<dbReference type="OrthoDB" id="41681at2759"/>
<dbReference type="InterPro" id="IPR000591">
    <property type="entry name" value="DEP_dom"/>
</dbReference>
<dbReference type="PANTHER" id="PTHR46361:SF3">
    <property type="entry name" value="ELECTRON CARRIER_ PROTEIN DISULFIDE OXIDOREDUCTASE"/>
    <property type="match status" value="1"/>
</dbReference>
<reference evidence="3" key="1">
    <citation type="journal article" date="2021" name="Sci. Rep.">
        <title>Diploid genomic architecture of Nitzschia inconspicua, an elite biomass production diatom.</title>
        <authorList>
            <person name="Oliver A."/>
            <person name="Podell S."/>
            <person name="Pinowska A."/>
            <person name="Traller J.C."/>
            <person name="Smith S.R."/>
            <person name="McClure R."/>
            <person name="Beliaev A."/>
            <person name="Bohutskyi P."/>
            <person name="Hill E.A."/>
            <person name="Rabines A."/>
            <person name="Zheng H."/>
            <person name="Allen L.Z."/>
            <person name="Kuo A."/>
            <person name="Grigoriev I.V."/>
            <person name="Allen A.E."/>
            <person name="Hazlebeck D."/>
            <person name="Allen E.E."/>
        </authorList>
    </citation>
    <scope>NUCLEOTIDE SEQUENCE</scope>
    <source>
        <strain evidence="3">Hildebrandi</strain>
    </source>
</reference>
<dbReference type="Pfam" id="PF04784">
    <property type="entry name" value="DUF547"/>
    <property type="match status" value="1"/>
</dbReference>
<dbReference type="Proteomes" id="UP000693970">
    <property type="component" value="Unassembled WGS sequence"/>
</dbReference>
<dbReference type="CDD" id="cd04371">
    <property type="entry name" value="DEP"/>
    <property type="match status" value="1"/>
</dbReference>
<organism evidence="3 4">
    <name type="scientific">Nitzschia inconspicua</name>
    <dbReference type="NCBI Taxonomy" id="303405"/>
    <lineage>
        <taxon>Eukaryota</taxon>
        <taxon>Sar</taxon>
        <taxon>Stramenopiles</taxon>
        <taxon>Ochrophyta</taxon>
        <taxon>Bacillariophyta</taxon>
        <taxon>Bacillariophyceae</taxon>
        <taxon>Bacillariophycidae</taxon>
        <taxon>Bacillariales</taxon>
        <taxon>Bacillariaceae</taxon>
        <taxon>Nitzschia</taxon>
    </lineage>
</organism>
<name>A0A9K3M1X7_9STRA</name>
<evidence type="ECO:0000313" key="4">
    <source>
        <dbReference type="Proteomes" id="UP000693970"/>
    </source>
</evidence>
<dbReference type="PROSITE" id="PS51354">
    <property type="entry name" value="GLUTAREDOXIN_2"/>
    <property type="match status" value="1"/>
</dbReference>
<dbReference type="Pfam" id="PF00610">
    <property type="entry name" value="DEP"/>
    <property type="match status" value="1"/>
</dbReference>
<dbReference type="GO" id="GO:0035556">
    <property type="term" value="P:intracellular signal transduction"/>
    <property type="evidence" value="ECO:0007669"/>
    <property type="project" value="InterPro"/>
</dbReference>
<dbReference type="PANTHER" id="PTHR46361">
    <property type="entry name" value="ELECTRON CARRIER/ PROTEIN DISULFIDE OXIDOREDUCTASE"/>
    <property type="match status" value="1"/>
</dbReference>
<dbReference type="AlphaFoldDB" id="A0A9K3M1X7"/>